<dbReference type="SUPFAM" id="SSF54160">
    <property type="entry name" value="Chromo domain-like"/>
    <property type="match status" value="1"/>
</dbReference>
<feature type="chain" id="PRO_5029852311" description="Chromo domain-containing protein" evidence="3">
    <location>
        <begin position="24"/>
        <end position="498"/>
    </location>
</feature>
<evidence type="ECO:0000259" key="4">
    <source>
        <dbReference type="PROSITE" id="PS50013"/>
    </source>
</evidence>
<evidence type="ECO:0000256" key="2">
    <source>
        <dbReference type="SAM" id="Phobius"/>
    </source>
</evidence>
<keyword evidence="2" id="KW-0812">Transmembrane</keyword>
<evidence type="ECO:0000313" key="6">
    <source>
        <dbReference type="Proteomes" id="UP000570595"/>
    </source>
</evidence>
<feature type="region of interest" description="Disordered" evidence="1">
    <location>
        <begin position="104"/>
        <end position="224"/>
    </location>
</feature>
<keyword evidence="3" id="KW-0732">Signal</keyword>
<proteinExistence type="predicted"/>
<evidence type="ECO:0000256" key="3">
    <source>
        <dbReference type="SAM" id="SignalP"/>
    </source>
</evidence>
<dbReference type="Gene3D" id="2.40.50.40">
    <property type="match status" value="1"/>
</dbReference>
<sequence>MVALAPRHWLALGLSGLCSLALAADRPGPSSSPQTGMPHIISSEMLVDFQGEVSAWLHKVYQAVWVEQPEVVFNLLTFLLGFSSVTLVFVLMVRQYVFKARREDDRLRRKQRRPSISVRDSAFEKSSSAKRRGSTSRGRRDIPTAEPSGTEPHKPAPPAIPSQGSTRRSPSHRAKPKSHSSRTSTPQKQMTPASSTIMESDSPEEHIRSRIPGRPSPVPTKIAGDDGRVYEIDSIVDSRMVGDGEEFLVTWVGYPPTSSTWEPAPNLPRHLIQEFKEFSSSSRARRHSILRSLRALMVLATEGMTAVVAEDGETEGGGVCWKTRMEEAWREAVEWWSNVYKVTWADQPQNVYNLMAIGISFIVVVASFIVGSRHITRSMEEDARIAAAVSAAAASPADASREEEEGGVGDASATEEEGKPKEEKKPAKKKAAKTGGSKARGRSTERKAEDAEPQKRSTRARSSSRASGAPSSPARSEPKSGKGTPKSSSKRRASRPRA</sequence>
<feature type="region of interest" description="Disordered" evidence="1">
    <location>
        <begin position="393"/>
        <end position="498"/>
    </location>
</feature>
<dbReference type="InterPro" id="IPR016197">
    <property type="entry name" value="Chromo-like_dom_sf"/>
</dbReference>
<keyword evidence="2" id="KW-0472">Membrane</keyword>
<feature type="compositionally biased region" description="Polar residues" evidence="1">
    <location>
        <begin position="181"/>
        <end position="199"/>
    </location>
</feature>
<feature type="compositionally biased region" description="Basic residues" evidence="1">
    <location>
        <begin position="488"/>
        <end position="498"/>
    </location>
</feature>
<feature type="transmembrane region" description="Helical" evidence="2">
    <location>
        <begin position="351"/>
        <end position="370"/>
    </location>
</feature>
<organism evidence="5 6">
    <name type="scientific">Perkinsus olseni</name>
    <name type="common">Perkinsus atlanticus</name>
    <dbReference type="NCBI Taxonomy" id="32597"/>
    <lineage>
        <taxon>Eukaryota</taxon>
        <taxon>Sar</taxon>
        <taxon>Alveolata</taxon>
        <taxon>Perkinsozoa</taxon>
        <taxon>Perkinsea</taxon>
        <taxon>Perkinsida</taxon>
        <taxon>Perkinsidae</taxon>
        <taxon>Perkinsus</taxon>
    </lineage>
</organism>
<dbReference type="SMART" id="SM00298">
    <property type="entry name" value="CHROMO"/>
    <property type="match status" value="1"/>
</dbReference>
<evidence type="ECO:0000313" key="5">
    <source>
        <dbReference type="EMBL" id="KAF4666610.1"/>
    </source>
</evidence>
<feature type="transmembrane region" description="Helical" evidence="2">
    <location>
        <begin position="71"/>
        <end position="93"/>
    </location>
</feature>
<accession>A0A7J6M608</accession>
<evidence type="ECO:0000256" key="1">
    <source>
        <dbReference type="SAM" id="MobiDB-lite"/>
    </source>
</evidence>
<dbReference type="EMBL" id="JABAHT010000070">
    <property type="protein sequence ID" value="KAF4666610.1"/>
    <property type="molecule type" value="Genomic_DNA"/>
</dbReference>
<dbReference type="CDD" id="cd00024">
    <property type="entry name" value="CD_CSD"/>
    <property type="match status" value="1"/>
</dbReference>
<dbReference type="InterPro" id="IPR000953">
    <property type="entry name" value="Chromo/chromo_shadow_dom"/>
</dbReference>
<gene>
    <name evidence="5" type="ORF">FOZ61_009548</name>
</gene>
<dbReference type="AlphaFoldDB" id="A0A7J6M608"/>
<feature type="compositionally biased region" description="Basic residues" evidence="1">
    <location>
        <begin position="169"/>
        <end position="180"/>
    </location>
</feature>
<dbReference type="Pfam" id="PF00385">
    <property type="entry name" value="Chromo"/>
    <property type="match status" value="1"/>
</dbReference>
<name>A0A7J6M608_PEROL</name>
<reference evidence="5 6" key="1">
    <citation type="submission" date="2020-04" db="EMBL/GenBank/DDBJ databases">
        <title>Perkinsus olseni comparative genomics.</title>
        <authorList>
            <person name="Bogema D.R."/>
        </authorList>
    </citation>
    <scope>NUCLEOTIDE SEQUENCE [LARGE SCALE GENOMIC DNA]</scope>
    <source>
        <strain evidence="5">ATCC PRA-179</strain>
    </source>
</reference>
<dbReference type="InterPro" id="IPR023780">
    <property type="entry name" value="Chromo_domain"/>
</dbReference>
<protein>
    <recommendedName>
        <fullName evidence="4">Chromo domain-containing protein</fullName>
    </recommendedName>
</protein>
<dbReference type="Proteomes" id="UP000570595">
    <property type="component" value="Unassembled WGS sequence"/>
</dbReference>
<feature type="compositionally biased region" description="Basic and acidic residues" evidence="1">
    <location>
        <begin position="442"/>
        <end position="455"/>
    </location>
</feature>
<comment type="caution">
    <text evidence="5">The sequence shown here is derived from an EMBL/GenBank/DDBJ whole genome shotgun (WGS) entry which is preliminary data.</text>
</comment>
<feature type="signal peptide" evidence="3">
    <location>
        <begin position="1"/>
        <end position="23"/>
    </location>
</feature>
<feature type="compositionally biased region" description="Basic and acidic residues" evidence="1">
    <location>
        <begin position="416"/>
        <end position="425"/>
    </location>
</feature>
<keyword evidence="2" id="KW-1133">Transmembrane helix</keyword>
<feature type="domain" description="Chromo" evidence="4">
    <location>
        <begin position="230"/>
        <end position="290"/>
    </location>
</feature>
<dbReference type="PROSITE" id="PS50013">
    <property type="entry name" value="CHROMO_2"/>
    <property type="match status" value="1"/>
</dbReference>
<dbReference type="OrthoDB" id="2439357at2759"/>
<feature type="compositionally biased region" description="Low complexity" evidence="1">
    <location>
        <begin position="460"/>
        <end position="487"/>
    </location>
</feature>